<dbReference type="SMART" id="SM00066">
    <property type="entry name" value="GAL4"/>
    <property type="match status" value="1"/>
</dbReference>
<dbReference type="EMBL" id="OZ037947">
    <property type="protein sequence ID" value="CAL1706908.1"/>
    <property type="molecule type" value="Genomic_DNA"/>
</dbReference>
<dbReference type="CDD" id="cd12148">
    <property type="entry name" value="fungal_TF_MHR"/>
    <property type="match status" value="1"/>
</dbReference>
<dbReference type="InterPro" id="IPR007219">
    <property type="entry name" value="XnlR_reg_dom"/>
</dbReference>
<feature type="domain" description="Zn(2)-C6 fungal-type" evidence="4">
    <location>
        <begin position="85"/>
        <end position="118"/>
    </location>
</feature>
<dbReference type="Proteomes" id="UP001497453">
    <property type="component" value="Chromosome 4"/>
</dbReference>
<sequence>MTLELAGHFDSCQALGLSPPPCLKLSPPLVLSTFFPQFQTWPLLLNQSRFRIRSSAAFRTASEPFYSLDTSVDGSGSKKRKVERACDFCRRRKTKCDGPKMEGYKCTNCIQNGRECTYVEVSKPRGPPKAYIQSLEDRIEKMEAVLRRLRPEADFTPEIGPPIPRDSWKSESPAMQSSLSRQTTSSSQSQGSSLVPPQPSLAVSGGSGVSHAAPYPGSGPIMIALTHATSRDNVRGSGASSEDDEPSSASSSDSEDYGELSLVRGMQSLSLKPLESHDNRTVPDSQWRFHGKSSSFKLINTARKLQNEASKVAGESTHDDNPHQIGAHRRPYFWNSPQYEATLSLSDSATRDLLRRRFPPPELARSLSDYYFNMMNAHFPLLHRPTFDKQLENGLHERDIWFGCLCMSVFGVGARWSKDLGVLWDDDKGLSEAPDPTSPLWGSAGWKYIHVALEIHRTHSEVILPACLFEIQSYHLLGLFLRSSSFYSDAWKIVSLGLRKAQDVGAHRKKVYGRTRTIEDELWKRAYWNLVTFDHIGSMINGRSCASRDEDSDLEMPLQVDDEYWENEDPALAFRQPPDKPCITAFFNCWIKLTQIAAFALRTLYALGKSKAPLGLVGNRWREDTLTRLNEALTTWVDELPNHLRWSPNMDHPLFASQATTLVTTYYMVTIVVHRPFIPMPLATHDLAAFQSQQRHNLVDRPDFPWTCLSICTNAAKATAAIWETNTKLRRMINMTSLANSCYISAGVLLVHIWLVRAIQKAEGPRMSDERRQVFTSRMNDLMDNLSKLMARLEEISSSFEIARQWLKEIKDSLPPEDASPHDASFSHQADLHTSDGQDRTSHMDTQYDFARPDTFDDSIFSLNIPPSSMSAPYANPEEEVAYAVSDTNSLVASAPIPSDTSSSLANALYPFNPAQSWESSRPASSQAQRFSQSYQPTSRAIIRRASLAPTGAIHPEGISPLRHYRSSSDLGSFSESRRPYTADSTLVMDQQSSTPHFGNMPQPPYILYQQIRQSEEALAPSAFPLKRERSDSGHLREIFSQTPMVSPAMARTRLPTSPMLHTSRSQGNLQQAWGGGSLSQNMRVYRGERSWREYASHVDKPRRNSSFSPHTVARVGPSGLSGVVTSPEELLTVGYGTLYTAVENKEAQNLGYRGAPSY</sequence>
<dbReference type="SUPFAM" id="SSF57701">
    <property type="entry name" value="Zn2/Cys6 DNA-binding domain"/>
    <property type="match status" value="1"/>
</dbReference>
<keyword evidence="2" id="KW-0539">Nucleus</keyword>
<dbReference type="CDD" id="cd14723">
    <property type="entry name" value="ZIP_Ppr1"/>
    <property type="match status" value="1"/>
</dbReference>
<evidence type="ECO:0000313" key="5">
    <source>
        <dbReference type="EMBL" id="CAL1706908.1"/>
    </source>
</evidence>
<evidence type="ECO:0000259" key="4">
    <source>
        <dbReference type="PROSITE" id="PS50048"/>
    </source>
</evidence>
<dbReference type="InterPro" id="IPR001138">
    <property type="entry name" value="Zn2Cys6_DnaBD"/>
</dbReference>
<feature type="compositionally biased region" description="Low complexity" evidence="3">
    <location>
        <begin position="176"/>
        <end position="195"/>
    </location>
</feature>
<organism evidence="5 6">
    <name type="scientific">Somion occarium</name>
    <dbReference type="NCBI Taxonomy" id="3059160"/>
    <lineage>
        <taxon>Eukaryota</taxon>
        <taxon>Fungi</taxon>
        <taxon>Dikarya</taxon>
        <taxon>Basidiomycota</taxon>
        <taxon>Agaricomycotina</taxon>
        <taxon>Agaricomycetes</taxon>
        <taxon>Polyporales</taxon>
        <taxon>Cerrenaceae</taxon>
        <taxon>Somion</taxon>
    </lineage>
</organism>
<feature type="region of interest" description="Disordered" evidence="3">
    <location>
        <begin position="916"/>
        <end position="938"/>
    </location>
</feature>
<dbReference type="Pfam" id="PF00172">
    <property type="entry name" value="Zn_clus"/>
    <property type="match status" value="1"/>
</dbReference>
<evidence type="ECO:0000256" key="3">
    <source>
        <dbReference type="SAM" id="MobiDB-lite"/>
    </source>
</evidence>
<feature type="region of interest" description="Disordered" evidence="3">
    <location>
        <begin position="153"/>
        <end position="214"/>
    </location>
</feature>
<name>A0ABP1DGD3_9APHY</name>
<keyword evidence="1" id="KW-0479">Metal-binding</keyword>
<dbReference type="PROSITE" id="PS50048">
    <property type="entry name" value="ZN2_CY6_FUNGAL_2"/>
    <property type="match status" value="1"/>
</dbReference>
<evidence type="ECO:0000256" key="2">
    <source>
        <dbReference type="ARBA" id="ARBA00023242"/>
    </source>
</evidence>
<dbReference type="Gene3D" id="4.10.240.10">
    <property type="entry name" value="Zn(2)-C6 fungal-type DNA-binding domain"/>
    <property type="match status" value="1"/>
</dbReference>
<dbReference type="PANTHER" id="PTHR46910">
    <property type="entry name" value="TRANSCRIPTION FACTOR PDR1"/>
    <property type="match status" value="1"/>
</dbReference>
<feature type="region of interest" description="Disordered" evidence="3">
    <location>
        <begin position="955"/>
        <end position="978"/>
    </location>
</feature>
<feature type="compositionally biased region" description="Basic and acidic residues" evidence="3">
    <location>
        <begin position="830"/>
        <end position="843"/>
    </location>
</feature>
<feature type="region of interest" description="Disordered" evidence="3">
    <location>
        <begin position="1100"/>
        <end position="1124"/>
    </location>
</feature>
<evidence type="ECO:0000313" key="6">
    <source>
        <dbReference type="Proteomes" id="UP001497453"/>
    </source>
</evidence>
<feature type="region of interest" description="Disordered" evidence="3">
    <location>
        <begin position="232"/>
        <end position="258"/>
    </location>
</feature>
<dbReference type="Pfam" id="PF04082">
    <property type="entry name" value="Fungal_trans"/>
    <property type="match status" value="1"/>
</dbReference>
<keyword evidence="6" id="KW-1185">Reference proteome</keyword>
<dbReference type="SMART" id="SM00906">
    <property type="entry name" value="Fungal_trans"/>
    <property type="match status" value="1"/>
</dbReference>
<reference evidence="6" key="1">
    <citation type="submission" date="2024-04" db="EMBL/GenBank/DDBJ databases">
        <authorList>
            <person name="Shaw F."/>
            <person name="Minotto A."/>
        </authorList>
    </citation>
    <scope>NUCLEOTIDE SEQUENCE [LARGE SCALE GENOMIC DNA]</scope>
</reference>
<protein>
    <recommendedName>
        <fullName evidence="4">Zn(2)-C6 fungal-type domain-containing protein</fullName>
    </recommendedName>
</protein>
<gene>
    <name evidence="5" type="ORF">GFSPODELE1_LOCUS6111</name>
</gene>
<dbReference type="InterPro" id="IPR036864">
    <property type="entry name" value="Zn2-C6_fun-type_DNA-bd_sf"/>
</dbReference>
<proteinExistence type="predicted"/>
<dbReference type="PROSITE" id="PS00463">
    <property type="entry name" value="ZN2_CY6_FUNGAL_1"/>
    <property type="match status" value="1"/>
</dbReference>
<evidence type="ECO:0000256" key="1">
    <source>
        <dbReference type="ARBA" id="ARBA00022723"/>
    </source>
</evidence>
<accession>A0ABP1DGD3</accession>
<feature type="region of interest" description="Disordered" evidence="3">
    <location>
        <begin position="813"/>
        <end position="844"/>
    </location>
</feature>
<dbReference type="PANTHER" id="PTHR46910:SF38">
    <property type="entry name" value="ZN(2)-C6 FUNGAL-TYPE DOMAIN-CONTAINING PROTEIN"/>
    <property type="match status" value="1"/>
</dbReference>
<dbReference type="InterPro" id="IPR050987">
    <property type="entry name" value="AtrR-like"/>
</dbReference>
<dbReference type="CDD" id="cd00067">
    <property type="entry name" value="GAL4"/>
    <property type="match status" value="1"/>
</dbReference>